<dbReference type="PROSITE" id="PS00061">
    <property type="entry name" value="ADH_SHORT"/>
    <property type="match status" value="1"/>
</dbReference>
<dbReference type="GeneID" id="87917996"/>
<dbReference type="PRINTS" id="PR00080">
    <property type="entry name" value="SDRFAMILY"/>
</dbReference>
<keyword evidence="2" id="KW-0521">NADP</keyword>
<dbReference type="PANTHER" id="PTHR24322">
    <property type="entry name" value="PKSB"/>
    <property type="match status" value="1"/>
</dbReference>
<gene>
    <name evidence="6" type="ORF">Triagg1_3763</name>
</gene>
<keyword evidence="3" id="KW-0560">Oxidoreductase</keyword>
<comment type="caution">
    <text evidence="6">The sequence shown here is derived from an EMBL/GenBank/DDBJ whole genome shotgun (WGS) entry which is preliminary data.</text>
</comment>
<dbReference type="SUPFAM" id="SSF51735">
    <property type="entry name" value="NAD(P)-binding Rossmann-fold domains"/>
    <property type="match status" value="1"/>
</dbReference>
<evidence type="ECO:0000256" key="4">
    <source>
        <dbReference type="RuleBase" id="RU000363"/>
    </source>
</evidence>
<protein>
    <recommendedName>
        <fullName evidence="8">Short chain dehydrogenase/reductase</fullName>
    </recommendedName>
</protein>
<feature type="region of interest" description="Disordered" evidence="5">
    <location>
        <begin position="35"/>
        <end position="54"/>
    </location>
</feature>
<accession>A0AAE1M6N5</accession>
<dbReference type="RefSeq" id="XP_062757266.1">
    <property type="nucleotide sequence ID" value="XM_062898091.1"/>
</dbReference>
<dbReference type="GO" id="GO:0016616">
    <property type="term" value="F:oxidoreductase activity, acting on the CH-OH group of donors, NAD or NADP as acceptor"/>
    <property type="evidence" value="ECO:0007669"/>
    <property type="project" value="TreeGrafter"/>
</dbReference>
<dbReference type="Gene3D" id="3.40.50.720">
    <property type="entry name" value="NAD(P)-binding Rossmann-like Domain"/>
    <property type="match status" value="1"/>
</dbReference>
<dbReference type="InterPro" id="IPR036291">
    <property type="entry name" value="NAD(P)-bd_dom_sf"/>
</dbReference>
<comment type="similarity">
    <text evidence="1 4">Belongs to the short-chain dehydrogenases/reductases (SDR) family.</text>
</comment>
<dbReference type="AlphaFoldDB" id="A0AAE1M6N5"/>
<dbReference type="PANTHER" id="PTHR24322:SF736">
    <property type="entry name" value="RETINOL DEHYDROGENASE 10"/>
    <property type="match status" value="1"/>
</dbReference>
<proteinExistence type="inferred from homology"/>
<name>A0AAE1M6N5_9HYPO</name>
<sequence length="425" mass="46498">MQGRLAWMDLSPSTYVAAHIPITLILDLGDGDERGSAASDGQSGTKSLQRGADAENMDGWEMHKTMFTSREGVTLDSIAAPLRRWLLNPVTTAPAALLLSGLAAYTSDTIVTKFLLPVYALTFTGTLLSLNDYLDKQFANNWVSDKTWNWDEEIVVVTGGSDGIGASISKKLIARNPRTRIVIVDYAPLKWQPKEEGARVSYYQCDLSDTSALKSACERIRSEVGHPTVLFNNAGLVRGATIMEGSYGDVEATVKTNLIAPMLLAKEFLPEMVKRDHGHILHTGSLSCVTPPALIADYAATKAGLLALHEGLQLELKNIHKAPRVRLTFGMFCFIRTALIGGHTNVPNFLLPFLNVDTVGEAMVNAVYSGYGSILYLPGLNRVAMTLRGGPEWLFRLVREGTVNFRINFRGRQEVDPQTGKMLKA</sequence>
<dbReference type="EMBL" id="JAWRVG010000011">
    <property type="protein sequence ID" value="KAK4077431.1"/>
    <property type="molecule type" value="Genomic_DNA"/>
</dbReference>
<organism evidence="6 7">
    <name type="scientific">Trichoderma aggressivum f. europaeum</name>
    <dbReference type="NCBI Taxonomy" id="173218"/>
    <lineage>
        <taxon>Eukaryota</taxon>
        <taxon>Fungi</taxon>
        <taxon>Dikarya</taxon>
        <taxon>Ascomycota</taxon>
        <taxon>Pezizomycotina</taxon>
        <taxon>Sordariomycetes</taxon>
        <taxon>Hypocreomycetidae</taxon>
        <taxon>Hypocreales</taxon>
        <taxon>Hypocreaceae</taxon>
        <taxon>Trichoderma</taxon>
    </lineage>
</organism>
<dbReference type="InterPro" id="IPR020904">
    <property type="entry name" value="Sc_DH/Rdtase_CS"/>
</dbReference>
<evidence type="ECO:0000256" key="1">
    <source>
        <dbReference type="ARBA" id="ARBA00006484"/>
    </source>
</evidence>
<reference evidence="6" key="1">
    <citation type="submission" date="2023-11" db="EMBL/GenBank/DDBJ databases">
        <title>The genome sequences of three competitors of mushroom-forming fungi.</title>
        <authorList>
            <person name="Beijen E."/>
            <person name="Ohm R.A."/>
        </authorList>
    </citation>
    <scope>NUCLEOTIDE SEQUENCE</scope>
    <source>
        <strain evidence="6">CBS 100526</strain>
    </source>
</reference>
<dbReference type="Pfam" id="PF00106">
    <property type="entry name" value="adh_short"/>
    <property type="match status" value="1"/>
</dbReference>
<feature type="compositionally biased region" description="Polar residues" evidence="5">
    <location>
        <begin position="39"/>
        <end position="48"/>
    </location>
</feature>
<evidence type="ECO:0000313" key="7">
    <source>
        <dbReference type="Proteomes" id="UP001273209"/>
    </source>
</evidence>
<evidence type="ECO:0008006" key="8">
    <source>
        <dbReference type="Google" id="ProtNLM"/>
    </source>
</evidence>
<dbReference type="Proteomes" id="UP001273209">
    <property type="component" value="Unassembled WGS sequence"/>
</dbReference>
<dbReference type="InterPro" id="IPR002347">
    <property type="entry name" value="SDR_fam"/>
</dbReference>
<evidence type="ECO:0000256" key="3">
    <source>
        <dbReference type="ARBA" id="ARBA00023002"/>
    </source>
</evidence>
<keyword evidence="7" id="KW-1185">Reference proteome</keyword>
<evidence type="ECO:0000256" key="2">
    <source>
        <dbReference type="ARBA" id="ARBA00022857"/>
    </source>
</evidence>
<evidence type="ECO:0000313" key="6">
    <source>
        <dbReference type="EMBL" id="KAK4077431.1"/>
    </source>
</evidence>
<evidence type="ECO:0000256" key="5">
    <source>
        <dbReference type="SAM" id="MobiDB-lite"/>
    </source>
</evidence>
<dbReference type="PRINTS" id="PR00081">
    <property type="entry name" value="GDHRDH"/>
</dbReference>